<name>W9RAT6_9ROSA</name>
<dbReference type="Proteomes" id="UP000030645">
    <property type="component" value="Unassembled WGS sequence"/>
</dbReference>
<reference evidence="3" key="1">
    <citation type="submission" date="2013-01" db="EMBL/GenBank/DDBJ databases">
        <title>Draft Genome Sequence of a Mulberry Tree, Morus notabilis C.K. Schneid.</title>
        <authorList>
            <person name="He N."/>
            <person name="Zhao S."/>
        </authorList>
    </citation>
    <scope>NUCLEOTIDE SEQUENCE</scope>
</reference>
<dbReference type="eggNOG" id="ENOG502SVXG">
    <property type="taxonomic scope" value="Eukaryota"/>
</dbReference>
<evidence type="ECO:0000313" key="2">
    <source>
        <dbReference type="EMBL" id="EXB80333.1"/>
    </source>
</evidence>
<evidence type="ECO:0008006" key="4">
    <source>
        <dbReference type="Google" id="ProtNLM"/>
    </source>
</evidence>
<keyword evidence="3" id="KW-1185">Reference proteome</keyword>
<sequence length="207" mass="22610">MAQHLQFSPAHYQQAVPHQPAVYQQPAAASPQPAGFQRGPSPVTFPPDNNGAAGFGTMPGYRNEGAAAPGIPIRNQGQVPVIVMQQQVPTENWKTGLFDCMDDPTNACATSGLLYGVVAFFIAMPCIMSCTYRAKLRNRFGLVESPAPDWVTHFLCETCAICQEYGELKKRGLDPSIGWQGNVARMQQAAQQQQVNMMPPINQRMMA</sequence>
<keyword evidence="1" id="KW-0812">Transmembrane</keyword>
<gene>
    <name evidence="2" type="ORF">L484_025190</name>
</gene>
<dbReference type="AlphaFoldDB" id="W9RAT6"/>
<proteinExistence type="predicted"/>
<organism evidence="2 3">
    <name type="scientific">Morus notabilis</name>
    <dbReference type="NCBI Taxonomy" id="981085"/>
    <lineage>
        <taxon>Eukaryota</taxon>
        <taxon>Viridiplantae</taxon>
        <taxon>Streptophyta</taxon>
        <taxon>Embryophyta</taxon>
        <taxon>Tracheophyta</taxon>
        <taxon>Spermatophyta</taxon>
        <taxon>Magnoliopsida</taxon>
        <taxon>eudicotyledons</taxon>
        <taxon>Gunneridae</taxon>
        <taxon>Pentapetalae</taxon>
        <taxon>rosids</taxon>
        <taxon>fabids</taxon>
        <taxon>Rosales</taxon>
        <taxon>Moraceae</taxon>
        <taxon>Moreae</taxon>
        <taxon>Morus</taxon>
    </lineage>
</organism>
<dbReference type="EMBL" id="KE344806">
    <property type="protein sequence ID" value="EXB80333.1"/>
    <property type="molecule type" value="Genomic_DNA"/>
</dbReference>
<dbReference type="PANTHER" id="PTHR15907">
    <property type="entry name" value="DUF614 FAMILY PROTEIN-RELATED"/>
    <property type="match status" value="1"/>
</dbReference>
<keyword evidence="1" id="KW-1133">Transmembrane helix</keyword>
<dbReference type="InterPro" id="IPR006461">
    <property type="entry name" value="PLAC_motif_containing"/>
</dbReference>
<protein>
    <recommendedName>
        <fullName evidence="4">Protein PLANT CADMIUM RESISTANCE 6</fullName>
    </recommendedName>
</protein>
<feature type="transmembrane region" description="Helical" evidence="1">
    <location>
        <begin position="113"/>
        <end position="132"/>
    </location>
</feature>
<dbReference type="NCBIfam" id="TIGR01571">
    <property type="entry name" value="A_thal_Cys_rich"/>
    <property type="match status" value="1"/>
</dbReference>
<dbReference type="Pfam" id="PF04749">
    <property type="entry name" value="PLAC8"/>
    <property type="match status" value="1"/>
</dbReference>
<keyword evidence="1" id="KW-0472">Membrane</keyword>
<accession>W9RAT6</accession>
<evidence type="ECO:0000313" key="3">
    <source>
        <dbReference type="Proteomes" id="UP000030645"/>
    </source>
</evidence>
<evidence type="ECO:0000256" key="1">
    <source>
        <dbReference type="SAM" id="Phobius"/>
    </source>
</evidence>